<keyword evidence="3" id="KW-1185">Reference proteome</keyword>
<name>A0ABX7W4U7_9GAMM</name>
<reference evidence="2 3" key="1">
    <citation type="journal article" date="2021" name="Front. Microbiol.">
        <title>Aerobic Denitrification and Heterotrophic Sulfur Oxidation in the Genus Halomonas Revealed by Six Novel Species Characterizations and Genome-Based Analysis.</title>
        <authorList>
            <person name="Wang L."/>
            <person name="Shao Z."/>
        </authorList>
    </citation>
    <scope>NUCLEOTIDE SEQUENCE [LARGE SCALE GENOMIC DNA]</scope>
    <source>
        <strain evidence="2 3">MCCC 1A11059</strain>
    </source>
</reference>
<feature type="domain" description="UspA" evidence="1">
    <location>
        <begin position="21"/>
        <end position="168"/>
    </location>
</feature>
<dbReference type="SUPFAM" id="SSF52402">
    <property type="entry name" value="Adenine nucleotide alpha hydrolases-like"/>
    <property type="match status" value="1"/>
</dbReference>
<dbReference type="InterPro" id="IPR006016">
    <property type="entry name" value="UspA"/>
</dbReference>
<sequence length="262" mass="28266">MTTDDAPQGAAVQAPSRDVARVLALLDASRHSLAALAAAVELASQRHVELVALYVEDLDLLRCAAFPFSCEIGAQSGLARPLTPEALEASIAHQLRRVRQALATAVAGRELRHRLEVSRGRIAAEALARSGPEDVLVLGKAGSTECWGKRLGTTSRRLIMEAPCSVLLWDEAHPFRRGPLRWLAAHEDDPARKGAVPSLPAWLASLFDGISPLALRHAAELERGLDRASAGGLLLRRCELEALLREDEQLVARVPLPILIIP</sequence>
<accession>A0ABX7W4U7</accession>
<gene>
    <name evidence="2" type="ORF">HNO51_11635</name>
</gene>
<organism evidence="2 3">
    <name type="scientific">Billgrantia sulfidoxydans</name>
    <dbReference type="NCBI Taxonomy" id="2733484"/>
    <lineage>
        <taxon>Bacteria</taxon>
        <taxon>Pseudomonadati</taxon>
        <taxon>Pseudomonadota</taxon>
        <taxon>Gammaproteobacteria</taxon>
        <taxon>Oceanospirillales</taxon>
        <taxon>Halomonadaceae</taxon>
        <taxon>Billgrantia</taxon>
    </lineage>
</organism>
<evidence type="ECO:0000259" key="1">
    <source>
        <dbReference type="Pfam" id="PF00582"/>
    </source>
</evidence>
<dbReference type="EMBL" id="CP053381">
    <property type="protein sequence ID" value="QTP55276.1"/>
    <property type="molecule type" value="Genomic_DNA"/>
</dbReference>
<proteinExistence type="predicted"/>
<evidence type="ECO:0000313" key="2">
    <source>
        <dbReference type="EMBL" id="QTP55276.1"/>
    </source>
</evidence>
<dbReference type="Gene3D" id="3.40.50.12370">
    <property type="match status" value="1"/>
</dbReference>
<evidence type="ECO:0000313" key="3">
    <source>
        <dbReference type="Proteomes" id="UP000671868"/>
    </source>
</evidence>
<protein>
    <submittedName>
        <fullName evidence="2">Universal stress protein</fullName>
    </submittedName>
</protein>
<dbReference type="Pfam" id="PF00582">
    <property type="entry name" value="Usp"/>
    <property type="match status" value="1"/>
</dbReference>
<dbReference type="Proteomes" id="UP000671868">
    <property type="component" value="Chromosome"/>
</dbReference>
<dbReference type="RefSeq" id="WP_209537492.1">
    <property type="nucleotide sequence ID" value="NZ_CP053381.1"/>
</dbReference>